<dbReference type="EMBL" id="RQFP01000008">
    <property type="protein sequence ID" value="TGK92903.1"/>
    <property type="molecule type" value="Genomic_DNA"/>
</dbReference>
<reference evidence="2" key="1">
    <citation type="journal article" date="2019" name="PLoS Negl. Trop. Dis.">
        <title>Revisiting the worldwide diversity of Leptospira species in the environment.</title>
        <authorList>
            <person name="Vincent A.T."/>
            <person name="Schiettekatte O."/>
            <person name="Bourhy P."/>
            <person name="Veyrier F.J."/>
            <person name="Picardeau M."/>
        </authorList>
    </citation>
    <scope>NUCLEOTIDE SEQUENCE [LARGE SCALE GENOMIC DNA]</scope>
    <source>
        <strain evidence="2">201800277</strain>
    </source>
</reference>
<dbReference type="OrthoDB" id="9808428at2"/>
<proteinExistence type="predicted"/>
<dbReference type="InterPro" id="IPR008538">
    <property type="entry name" value="Uma2"/>
</dbReference>
<comment type="caution">
    <text evidence="2">The sequence shown here is derived from an EMBL/GenBank/DDBJ whole genome shotgun (WGS) entry which is preliminary data.</text>
</comment>
<dbReference type="GO" id="GO:0004519">
    <property type="term" value="F:endonuclease activity"/>
    <property type="evidence" value="ECO:0007669"/>
    <property type="project" value="UniProtKB-KW"/>
</dbReference>
<dbReference type="CDD" id="cd06260">
    <property type="entry name" value="DUF820-like"/>
    <property type="match status" value="1"/>
</dbReference>
<evidence type="ECO:0000313" key="2">
    <source>
        <dbReference type="EMBL" id="TGK92903.1"/>
    </source>
</evidence>
<dbReference type="SUPFAM" id="SSF52980">
    <property type="entry name" value="Restriction endonuclease-like"/>
    <property type="match status" value="1"/>
</dbReference>
<dbReference type="PANTHER" id="PTHR34107">
    <property type="entry name" value="SLL0198 PROTEIN-RELATED"/>
    <property type="match status" value="1"/>
</dbReference>
<organism evidence="2 3">
    <name type="scientific">Leptospira brenneri</name>
    <dbReference type="NCBI Taxonomy" id="2023182"/>
    <lineage>
        <taxon>Bacteria</taxon>
        <taxon>Pseudomonadati</taxon>
        <taxon>Spirochaetota</taxon>
        <taxon>Spirochaetia</taxon>
        <taxon>Leptospirales</taxon>
        <taxon>Leptospiraceae</taxon>
        <taxon>Leptospira</taxon>
    </lineage>
</organism>
<dbReference type="InterPro" id="IPR011335">
    <property type="entry name" value="Restrct_endonuc-II-like"/>
</dbReference>
<dbReference type="Gene3D" id="3.90.1570.10">
    <property type="entry name" value="tt1808, chain A"/>
    <property type="match status" value="1"/>
</dbReference>
<gene>
    <name evidence="2" type="ORF">EHQ30_11765</name>
</gene>
<dbReference type="Pfam" id="PF05685">
    <property type="entry name" value="Uma2"/>
    <property type="match status" value="1"/>
</dbReference>
<keyword evidence="2" id="KW-0540">Nuclease</keyword>
<sequence>MAVMDSKSEFDLTQILNGVSFVTPSPLGIHQQILGKLFFQLQLHLQKENLGKIFISPLDVILEKDVNVVQPDLIYIKNENLSIFHPNGHIKGVPDLLVEIISPGSISRDSVEKFAIYEKYGVSEYWIVFPEQKVIEVFVLKEGKYSLICSTENTNGIISSSAFPNWNLHLDLLFL</sequence>
<dbReference type="AlphaFoldDB" id="A0A5F1Z5L3"/>
<protein>
    <submittedName>
        <fullName evidence="2">Uma2 family endonuclease</fullName>
    </submittedName>
</protein>
<name>A0A5F1Z5L3_9LEPT</name>
<keyword evidence="3" id="KW-1185">Reference proteome</keyword>
<dbReference type="PANTHER" id="PTHR34107:SF4">
    <property type="entry name" value="SLL1222 PROTEIN"/>
    <property type="match status" value="1"/>
</dbReference>
<evidence type="ECO:0000313" key="3">
    <source>
        <dbReference type="Proteomes" id="UP000297891"/>
    </source>
</evidence>
<keyword evidence="2" id="KW-0378">Hydrolase</keyword>
<keyword evidence="2" id="KW-0255">Endonuclease</keyword>
<dbReference type="InterPro" id="IPR012296">
    <property type="entry name" value="Nuclease_put_TT1808"/>
</dbReference>
<dbReference type="Proteomes" id="UP000297891">
    <property type="component" value="Unassembled WGS sequence"/>
</dbReference>
<accession>A0A5F1Z5L3</accession>
<evidence type="ECO:0000259" key="1">
    <source>
        <dbReference type="Pfam" id="PF05685"/>
    </source>
</evidence>
<feature type="domain" description="Putative restriction endonuclease" evidence="1">
    <location>
        <begin position="15"/>
        <end position="170"/>
    </location>
</feature>